<dbReference type="InterPro" id="IPR042185">
    <property type="entry name" value="Serpin_sf_2"/>
</dbReference>
<accession>A0AAV5F226</accession>
<dbReference type="Proteomes" id="UP001054889">
    <property type="component" value="Unassembled WGS sequence"/>
</dbReference>
<feature type="compositionally biased region" description="Gly residues" evidence="2">
    <location>
        <begin position="43"/>
        <end position="54"/>
    </location>
</feature>
<dbReference type="SUPFAM" id="SSF56574">
    <property type="entry name" value="Serpins"/>
    <property type="match status" value="1"/>
</dbReference>
<dbReference type="PANTHER" id="PTHR33157:SF12">
    <property type="entry name" value="TRANSPOSASE TNP1_EN_SPM-LIKE DOMAIN-CONTAINING PROTEIN"/>
    <property type="match status" value="1"/>
</dbReference>
<evidence type="ECO:0000259" key="3">
    <source>
        <dbReference type="Pfam" id="PF00079"/>
    </source>
</evidence>
<dbReference type="PANTHER" id="PTHR33157">
    <property type="entry name" value="AUTONOMOUS TRANSPOSABLE ELEMENT EN-1 MOSAIC PROTEIN-RELATED"/>
    <property type="match status" value="1"/>
</dbReference>
<dbReference type="Gene3D" id="3.30.497.10">
    <property type="entry name" value="Antithrombin, subunit I, domain 2"/>
    <property type="match status" value="1"/>
</dbReference>
<feature type="compositionally biased region" description="Basic and acidic residues" evidence="2">
    <location>
        <begin position="19"/>
        <end position="28"/>
    </location>
</feature>
<organism evidence="4 5">
    <name type="scientific">Eleusine coracana subsp. coracana</name>
    <dbReference type="NCBI Taxonomy" id="191504"/>
    <lineage>
        <taxon>Eukaryota</taxon>
        <taxon>Viridiplantae</taxon>
        <taxon>Streptophyta</taxon>
        <taxon>Embryophyta</taxon>
        <taxon>Tracheophyta</taxon>
        <taxon>Spermatophyta</taxon>
        <taxon>Magnoliopsida</taxon>
        <taxon>Liliopsida</taxon>
        <taxon>Poales</taxon>
        <taxon>Poaceae</taxon>
        <taxon>PACMAD clade</taxon>
        <taxon>Chloridoideae</taxon>
        <taxon>Cynodonteae</taxon>
        <taxon>Eleusininae</taxon>
        <taxon>Eleusine</taxon>
    </lineage>
</organism>
<dbReference type="GO" id="GO:0032196">
    <property type="term" value="P:transposition"/>
    <property type="evidence" value="ECO:0007669"/>
    <property type="project" value="InterPro"/>
</dbReference>
<dbReference type="InterPro" id="IPR036186">
    <property type="entry name" value="Serpin_sf"/>
</dbReference>
<feature type="compositionally biased region" description="Acidic residues" evidence="2">
    <location>
        <begin position="70"/>
        <end position="80"/>
    </location>
</feature>
<feature type="compositionally biased region" description="Basic and acidic residues" evidence="2">
    <location>
        <begin position="81"/>
        <end position="103"/>
    </location>
</feature>
<name>A0AAV5F226_ELECO</name>
<feature type="region of interest" description="Disordered" evidence="2">
    <location>
        <begin position="1"/>
        <end position="112"/>
    </location>
</feature>
<feature type="compositionally biased region" description="Low complexity" evidence="2">
    <location>
        <begin position="55"/>
        <end position="69"/>
    </location>
</feature>
<dbReference type="InterPro" id="IPR039266">
    <property type="entry name" value="EN-1/SPM"/>
</dbReference>
<keyword evidence="5" id="KW-1185">Reference proteome</keyword>
<dbReference type="InterPro" id="IPR042178">
    <property type="entry name" value="Serpin_sf_1"/>
</dbReference>
<gene>
    <name evidence="4" type="primary">gb16875</name>
    <name evidence="4" type="ORF">PR202_gb16875</name>
</gene>
<dbReference type="InterPro" id="IPR023796">
    <property type="entry name" value="Serpin_dom"/>
</dbReference>
<dbReference type="AlphaFoldDB" id="A0AAV5F226"/>
<protein>
    <recommendedName>
        <fullName evidence="3">Serpin domain-containing protein</fullName>
    </recommendedName>
</protein>
<reference evidence="4" key="1">
    <citation type="journal article" date="2018" name="DNA Res.">
        <title>Multiple hybrid de novo genome assembly of finger millet, an orphan allotetraploid crop.</title>
        <authorList>
            <person name="Hatakeyama M."/>
            <person name="Aluri S."/>
            <person name="Balachadran M.T."/>
            <person name="Sivarajan S.R."/>
            <person name="Patrignani A."/>
            <person name="Gruter S."/>
            <person name="Poveda L."/>
            <person name="Shimizu-Inatsugi R."/>
            <person name="Baeten J."/>
            <person name="Francoijs K.J."/>
            <person name="Nataraja K.N."/>
            <person name="Reddy Y.A.N."/>
            <person name="Phadnis S."/>
            <person name="Ravikumar R.L."/>
            <person name="Schlapbach R."/>
            <person name="Sreeman S.M."/>
            <person name="Shimizu K.K."/>
        </authorList>
    </citation>
    <scope>NUCLEOTIDE SEQUENCE</scope>
</reference>
<evidence type="ECO:0000313" key="4">
    <source>
        <dbReference type="EMBL" id="GJN28718.1"/>
    </source>
</evidence>
<comment type="similarity">
    <text evidence="1">Belongs to the serpin family.</text>
</comment>
<sequence>MVGGFRTTLRSLSSFYPRGRSEEAEGSRRGKRKAGGKAPVRGGRAGGARGGGKVGVRSPSLVPALSSSSSEEEEETEEEERQGTEEEERQGTEEEEETPRTGMEEEADAVGSQLSAGEIWRHYPGLVVHGQVTEPANTWNDYIACPDARDLEGRIFNNKAERVVNELWDFFRCEPGYEDQADALICRGCRKLVKDMHYEARIQAIVDYNAQFLKVMIKKGHARTMNITREQYLQVPAWWLAQNLQCSERMVAKWVDPQWEEQRNACRERRLMMQGTPHHQGSLTLSKYASRWSDSHGGQACGQFKAWAMAHKGKATSDDNYNPEDPPEAYSNASIQHVRGTGGPWARAQLEQERIPVVVDVGKLRLPRFKMSFESKLTRVLKEMGVDAAFDPDRADLSDMAEDDGSACRW</sequence>
<evidence type="ECO:0000256" key="2">
    <source>
        <dbReference type="SAM" id="MobiDB-lite"/>
    </source>
</evidence>
<evidence type="ECO:0000313" key="5">
    <source>
        <dbReference type="Proteomes" id="UP001054889"/>
    </source>
</evidence>
<dbReference type="Pfam" id="PF00079">
    <property type="entry name" value="Serpin"/>
    <property type="match status" value="1"/>
</dbReference>
<dbReference type="Gene3D" id="2.30.39.10">
    <property type="entry name" value="Alpha-1-antitrypsin, domain 1"/>
    <property type="match status" value="1"/>
</dbReference>
<reference evidence="4" key="2">
    <citation type="submission" date="2021-12" db="EMBL/GenBank/DDBJ databases">
        <title>Resequencing data analysis of finger millet.</title>
        <authorList>
            <person name="Hatakeyama M."/>
            <person name="Aluri S."/>
            <person name="Balachadran M.T."/>
            <person name="Sivarajan S.R."/>
            <person name="Poveda L."/>
            <person name="Shimizu-Inatsugi R."/>
            <person name="Schlapbach R."/>
            <person name="Sreeman S.M."/>
            <person name="Shimizu K.K."/>
        </authorList>
    </citation>
    <scope>NUCLEOTIDE SEQUENCE</scope>
</reference>
<proteinExistence type="inferred from homology"/>
<dbReference type="EMBL" id="BQKI01000081">
    <property type="protein sequence ID" value="GJN28718.1"/>
    <property type="molecule type" value="Genomic_DNA"/>
</dbReference>
<comment type="caution">
    <text evidence="4">The sequence shown here is derived from an EMBL/GenBank/DDBJ whole genome shotgun (WGS) entry which is preliminary data.</text>
</comment>
<evidence type="ECO:0000256" key="1">
    <source>
        <dbReference type="ARBA" id="ARBA00009500"/>
    </source>
</evidence>
<feature type="domain" description="Serpin" evidence="3">
    <location>
        <begin position="361"/>
        <end position="403"/>
    </location>
</feature>